<evidence type="ECO:0000256" key="1">
    <source>
        <dbReference type="SAM" id="MobiDB-lite"/>
    </source>
</evidence>
<feature type="compositionally biased region" description="Low complexity" evidence="1">
    <location>
        <begin position="14"/>
        <end position="26"/>
    </location>
</feature>
<dbReference type="EMBL" id="CM022217">
    <property type="protein sequence ID" value="KAF7021323.1"/>
    <property type="molecule type" value="Genomic_DNA"/>
</dbReference>
<dbReference type="Proteomes" id="UP000815260">
    <property type="component" value="Chromosome 3A"/>
</dbReference>
<protein>
    <submittedName>
        <fullName evidence="2">Uncharacterized protein</fullName>
    </submittedName>
</protein>
<dbReference type="AlphaFoldDB" id="A0A9R1F3C6"/>
<feature type="compositionally biased region" description="Basic and acidic residues" evidence="1">
    <location>
        <begin position="1"/>
        <end position="13"/>
    </location>
</feature>
<accession>A0A9R1F3C6</accession>
<name>A0A9R1F3C6_WHEAT</name>
<comment type="caution">
    <text evidence="2">The sequence shown here is derived from an EMBL/GenBank/DDBJ whole genome shotgun (WGS) entry which is preliminary data.</text>
</comment>
<feature type="region of interest" description="Disordered" evidence="1">
    <location>
        <begin position="109"/>
        <end position="206"/>
    </location>
</feature>
<reference evidence="2" key="2">
    <citation type="submission" date="2020-03" db="EMBL/GenBank/DDBJ databases">
        <title>The second near-complete assembly of the hexaploid bread wheat (Triticum aestivum) genome.</title>
        <authorList>
            <person name="Zimin A.V."/>
            <person name="Puiu D."/>
            <person name="Shumante A."/>
            <person name="Alonge M."/>
            <person name="Salzberg S.L."/>
        </authorList>
    </citation>
    <scope>NUCLEOTIDE SEQUENCE</scope>
    <source>
        <tissue evidence="2">Leaf</tissue>
    </source>
</reference>
<feature type="region of interest" description="Disordered" evidence="1">
    <location>
        <begin position="1"/>
        <end position="88"/>
    </location>
</feature>
<feature type="compositionally biased region" description="Low complexity" evidence="1">
    <location>
        <begin position="71"/>
        <end position="81"/>
    </location>
</feature>
<feature type="compositionally biased region" description="Basic residues" evidence="1">
    <location>
        <begin position="168"/>
        <end position="178"/>
    </location>
</feature>
<gene>
    <name evidence="2" type="ORF">CFC21_034297</name>
</gene>
<feature type="compositionally biased region" description="Basic residues" evidence="1">
    <location>
        <begin position="46"/>
        <end position="56"/>
    </location>
</feature>
<reference evidence="2" key="1">
    <citation type="journal article" date="2017" name="Gigascience">
        <title>The first near-complete assembly of the hexaploid bread wheat genome, Triticum aestivum.</title>
        <authorList>
            <person name="Zimin A.V."/>
            <person name="Puiu D."/>
            <person name="Hall R."/>
            <person name="Kingan S."/>
            <person name="Clavijo B.J."/>
            <person name="Salzberg S.L."/>
        </authorList>
    </citation>
    <scope>NUCLEOTIDE SEQUENCE</scope>
    <source>
        <tissue evidence="2">Leaf</tissue>
    </source>
</reference>
<feature type="non-terminal residue" evidence="2">
    <location>
        <position position="1"/>
    </location>
</feature>
<evidence type="ECO:0000313" key="2">
    <source>
        <dbReference type="EMBL" id="KAF7021323.1"/>
    </source>
</evidence>
<proteinExistence type="predicted"/>
<sequence length="206" mass="21900">GFRDGVDGGEAHPPRGGLLRLPPQGLVAPRPHPRRRGAVRGVHPGAAHRPRGHLRPAHGQPGPGDRRRRGLPAGRRGAPRQGPRRRLLPLRLTRVQLLGHGVPQERAGLGVQGQQLLGGQGGGDRVRGGRLRRGQGVAPPPPGRDLPRPPLHQQAGAPHQSVRGAAQVRRRGQPHRRRDQGAAQEGAPLAPGLRAQAPAQQQGRLT</sequence>
<feature type="compositionally biased region" description="Pro residues" evidence="1">
    <location>
        <begin position="138"/>
        <end position="150"/>
    </location>
</feature>
<feature type="non-terminal residue" evidence="2">
    <location>
        <position position="206"/>
    </location>
</feature>
<organism evidence="2">
    <name type="scientific">Triticum aestivum</name>
    <name type="common">Wheat</name>
    <dbReference type="NCBI Taxonomy" id="4565"/>
    <lineage>
        <taxon>Eukaryota</taxon>
        <taxon>Viridiplantae</taxon>
        <taxon>Streptophyta</taxon>
        <taxon>Embryophyta</taxon>
        <taxon>Tracheophyta</taxon>
        <taxon>Spermatophyta</taxon>
        <taxon>Magnoliopsida</taxon>
        <taxon>Liliopsida</taxon>
        <taxon>Poales</taxon>
        <taxon>Poaceae</taxon>
        <taxon>BOP clade</taxon>
        <taxon>Pooideae</taxon>
        <taxon>Triticodae</taxon>
        <taxon>Triticeae</taxon>
        <taxon>Triticinae</taxon>
        <taxon>Triticum</taxon>
    </lineage>
</organism>